<dbReference type="SUPFAM" id="SSF103473">
    <property type="entry name" value="MFS general substrate transporter"/>
    <property type="match status" value="1"/>
</dbReference>
<evidence type="ECO:0000256" key="2">
    <source>
        <dbReference type="ARBA" id="ARBA00022692"/>
    </source>
</evidence>
<keyword evidence="7" id="KW-1185">Reference proteome</keyword>
<feature type="region of interest" description="Disordered" evidence="5">
    <location>
        <begin position="1"/>
        <end position="44"/>
    </location>
</feature>
<dbReference type="InterPro" id="IPR036259">
    <property type="entry name" value="MFS_trans_sf"/>
</dbReference>
<dbReference type="EMBL" id="LXJU01000007">
    <property type="protein sequence ID" value="OGE53913.1"/>
    <property type="molecule type" value="Genomic_DNA"/>
</dbReference>
<evidence type="ECO:0000256" key="1">
    <source>
        <dbReference type="ARBA" id="ARBA00004141"/>
    </source>
</evidence>
<gene>
    <name evidence="6" type="ORF">PENARI_c007G09891</name>
</gene>
<proteinExistence type="predicted"/>
<evidence type="ECO:0008006" key="8">
    <source>
        <dbReference type="Google" id="ProtNLM"/>
    </source>
</evidence>
<dbReference type="GO" id="GO:0022857">
    <property type="term" value="F:transmembrane transporter activity"/>
    <property type="evidence" value="ECO:0007669"/>
    <property type="project" value="TreeGrafter"/>
</dbReference>
<dbReference type="AlphaFoldDB" id="A0A1F5LL31"/>
<evidence type="ECO:0000313" key="6">
    <source>
        <dbReference type="EMBL" id="OGE53913.1"/>
    </source>
</evidence>
<dbReference type="OrthoDB" id="194139at2759"/>
<dbReference type="Proteomes" id="UP000177622">
    <property type="component" value="Unassembled WGS sequence"/>
</dbReference>
<name>A0A1F5LL31_PENAI</name>
<keyword evidence="2" id="KW-0812">Transmembrane</keyword>
<evidence type="ECO:0000256" key="5">
    <source>
        <dbReference type="SAM" id="MobiDB-lite"/>
    </source>
</evidence>
<evidence type="ECO:0000256" key="3">
    <source>
        <dbReference type="ARBA" id="ARBA00022989"/>
    </source>
</evidence>
<comment type="subcellular location">
    <subcellularLocation>
        <location evidence="1">Membrane</location>
        <topology evidence="1">Multi-pass membrane protein</topology>
    </subcellularLocation>
</comment>
<protein>
    <recommendedName>
        <fullName evidence="8">Major facilitator superfamily (MFS) profile domain-containing protein</fullName>
    </recommendedName>
</protein>
<organism evidence="6 7">
    <name type="scientific">Penicillium arizonense</name>
    <dbReference type="NCBI Taxonomy" id="1835702"/>
    <lineage>
        <taxon>Eukaryota</taxon>
        <taxon>Fungi</taxon>
        <taxon>Dikarya</taxon>
        <taxon>Ascomycota</taxon>
        <taxon>Pezizomycotina</taxon>
        <taxon>Eurotiomycetes</taxon>
        <taxon>Eurotiomycetidae</taxon>
        <taxon>Eurotiales</taxon>
        <taxon>Aspergillaceae</taxon>
        <taxon>Penicillium</taxon>
    </lineage>
</organism>
<dbReference type="PANTHER" id="PTHR23507:SF31">
    <property type="entry name" value="TRANSPORTER, PUTATIVE (AFU_ORTHOLOGUE AFUA_2G14230)-RELATED"/>
    <property type="match status" value="1"/>
</dbReference>
<keyword evidence="3" id="KW-1133">Transmembrane helix</keyword>
<dbReference type="PANTHER" id="PTHR23507">
    <property type="entry name" value="ZGC:174356"/>
    <property type="match status" value="1"/>
</dbReference>
<evidence type="ECO:0000313" key="7">
    <source>
        <dbReference type="Proteomes" id="UP000177622"/>
    </source>
</evidence>
<dbReference type="Gene3D" id="1.20.1250.20">
    <property type="entry name" value="MFS general substrate transporter like domains"/>
    <property type="match status" value="1"/>
</dbReference>
<dbReference type="GO" id="GO:0016020">
    <property type="term" value="C:membrane"/>
    <property type="evidence" value="ECO:0007669"/>
    <property type="project" value="UniProtKB-SubCell"/>
</dbReference>
<accession>A0A1F5LL31</accession>
<keyword evidence="4" id="KW-0472">Membrane</keyword>
<sequence>MSMSSSSPDLGHHRDGENAPFLPTQTSDPLAPDQSEYSEGSDSEWSKGTRLRLLITLIVILLSFEIGGQMIPGPMVRVIETIACDKYWRRHNPARLPLTGHLPEHLCKITAVQTEVATVKGYSDLFEGLLCAICSIPYGILADRYGRRRAIRLTIPGFVLNALITNSVLWFSDALPLRAIWLASFSWIH</sequence>
<dbReference type="GeneID" id="34575877"/>
<evidence type="ECO:0000256" key="4">
    <source>
        <dbReference type="ARBA" id="ARBA00023136"/>
    </source>
</evidence>
<reference evidence="6 7" key="1">
    <citation type="journal article" date="2016" name="Sci. Rep.">
        <title>Penicillium arizonense, a new, genome sequenced fungal species, reveals a high chemical diversity in secreted metabolites.</title>
        <authorList>
            <person name="Grijseels S."/>
            <person name="Nielsen J.C."/>
            <person name="Randelovic M."/>
            <person name="Nielsen J."/>
            <person name="Nielsen K.F."/>
            <person name="Workman M."/>
            <person name="Frisvad J.C."/>
        </authorList>
    </citation>
    <scope>NUCLEOTIDE SEQUENCE [LARGE SCALE GENOMIC DNA]</scope>
    <source>
        <strain evidence="6 7">CBS 141311</strain>
    </source>
</reference>
<dbReference type="RefSeq" id="XP_022489350.1">
    <property type="nucleotide sequence ID" value="XM_022631143.1"/>
</dbReference>
<comment type="caution">
    <text evidence="6">The sequence shown here is derived from an EMBL/GenBank/DDBJ whole genome shotgun (WGS) entry which is preliminary data.</text>
</comment>